<proteinExistence type="predicted"/>
<evidence type="ECO:0000313" key="2">
    <source>
        <dbReference type="EMBL" id="CBX80207.1"/>
    </source>
</evidence>
<organism evidence="2">
    <name type="scientific">Erwinia amylovora ATCC BAA-2158</name>
    <dbReference type="NCBI Taxonomy" id="889211"/>
    <lineage>
        <taxon>Bacteria</taxon>
        <taxon>Pseudomonadati</taxon>
        <taxon>Pseudomonadota</taxon>
        <taxon>Gammaproteobacteria</taxon>
        <taxon>Enterobacterales</taxon>
        <taxon>Erwiniaceae</taxon>
        <taxon>Erwinia</taxon>
    </lineage>
</organism>
<feature type="region of interest" description="Disordered" evidence="1">
    <location>
        <begin position="1"/>
        <end position="30"/>
    </location>
</feature>
<gene>
    <name evidence="2" type="ORF">EAIL5_1387</name>
</gene>
<protein>
    <submittedName>
        <fullName evidence="2">Uncharacterized protein</fullName>
    </submittedName>
</protein>
<dbReference type="AlphaFoldDB" id="E5B404"/>
<dbReference type="EMBL" id="FR719190">
    <property type="protein sequence ID" value="CBX80207.1"/>
    <property type="molecule type" value="Genomic_DNA"/>
</dbReference>
<feature type="compositionally biased region" description="Basic and acidic residues" evidence="1">
    <location>
        <begin position="19"/>
        <end position="30"/>
    </location>
</feature>
<reference evidence="2" key="1">
    <citation type="journal article" date="2011" name="J. Bacteriol.">
        <title>Genome Sequence of an Erwinia amylovora Strain with Pathogenicity Restricted to Rubus Plants.</title>
        <authorList>
            <person name="Powney R."/>
            <person name="Smits T.H."/>
            <person name="Sawbridge T."/>
            <person name="Frey B."/>
            <person name="Blom J."/>
            <person name="Frey J.E."/>
            <person name="Plummer K.M."/>
            <person name="Beer S.V."/>
            <person name="Luck J."/>
            <person name="Duffy B."/>
            <person name="Rodoni B."/>
        </authorList>
    </citation>
    <scope>NUCLEOTIDE SEQUENCE</scope>
    <source>
        <strain evidence="2">ATCC BAA-2158</strain>
    </source>
</reference>
<evidence type="ECO:0000256" key="1">
    <source>
        <dbReference type="SAM" id="MobiDB-lite"/>
    </source>
</evidence>
<sequence length="30" mass="3459">MDVMGHVKQPHPSGCQVDVKLKNPEDYQYD</sequence>
<name>E5B404_ERWAM</name>
<accession>E5B404</accession>